<dbReference type="EMBL" id="JAZGQO010000007">
    <property type="protein sequence ID" value="KAK6181155.1"/>
    <property type="molecule type" value="Genomic_DNA"/>
</dbReference>
<name>A0AAN8Q2K6_PATCE</name>
<dbReference type="Gene3D" id="3.40.50.300">
    <property type="entry name" value="P-loop containing nucleotide triphosphate hydrolases"/>
    <property type="match status" value="1"/>
</dbReference>
<proteinExistence type="inferred from homology"/>
<dbReference type="InterPro" id="IPR027417">
    <property type="entry name" value="P-loop_NTPase"/>
</dbReference>
<dbReference type="Proteomes" id="UP001347796">
    <property type="component" value="Unassembled WGS sequence"/>
</dbReference>
<dbReference type="InterPro" id="IPR051589">
    <property type="entry name" value="Sialate-O-sulfotransferase"/>
</dbReference>
<dbReference type="InterPro" id="IPR000863">
    <property type="entry name" value="Sulfotransferase_dom"/>
</dbReference>
<protein>
    <recommendedName>
        <fullName evidence="2">Sulfotransferase domain-containing protein</fullName>
    </recommendedName>
</protein>
<dbReference type="AlphaFoldDB" id="A0AAN8Q2K6"/>
<organism evidence="3 4">
    <name type="scientific">Patella caerulea</name>
    <name type="common">Rayed Mediterranean limpet</name>
    <dbReference type="NCBI Taxonomy" id="87958"/>
    <lineage>
        <taxon>Eukaryota</taxon>
        <taxon>Metazoa</taxon>
        <taxon>Spiralia</taxon>
        <taxon>Lophotrochozoa</taxon>
        <taxon>Mollusca</taxon>
        <taxon>Gastropoda</taxon>
        <taxon>Patellogastropoda</taxon>
        <taxon>Patelloidea</taxon>
        <taxon>Patellidae</taxon>
        <taxon>Patella</taxon>
    </lineage>
</organism>
<evidence type="ECO:0000313" key="3">
    <source>
        <dbReference type="EMBL" id="KAK6181155.1"/>
    </source>
</evidence>
<evidence type="ECO:0000313" key="4">
    <source>
        <dbReference type="Proteomes" id="UP001347796"/>
    </source>
</evidence>
<feature type="domain" description="Sulfotransferase" evidence="2">
    <location>
        <begin position="113"/>
        <end position="220"/>
    </location>
</feature>
<dbReference type="PANTHER" id="PTHR45964">
    <property type="entry name" value="WSCD FAMILY MEMBER CG9164"/>
    <property type="match status" value="1"/>
</dbReference>
<keyword evidence="4" id="KW-1185">Reference proteome</keyword>
<evidence type="ECO:0000256" key="1">
    <source>
        <dbReference type="ARBA" id="ARBA00010236"/>
    </source>
</evidence>
<dbReference type="PANTHER" id="PTHR45964:SF5">
    <property type="entry name" value="WSCD FAMILY MEMBER CG9164"/>
    <property type="match status" value="1"/>
</dbReference>
<comment type="similarity">
    <text evidence="1">Belongs to the WSCD family.</text>
</comment>
<evidence type="ECO:0000259" key="2">
    <source>
        <dbReference type="Pfam" id="PF00685"/>
    </source>
</evidence>
<comment type="caution">
    <text evidence="3">The sequence shown here is derived from an EMBL/GenBank/DDBJ whole genome shotgun (WGS) entry which is preliminary data.</text>
</comment>
<dbReference type="GO" id="GO:0008146">
    <property type="term" value="F:sulfotransferase activity"/>
    <property type="evidence" value="ECO:0007669"/>
    <property type="project" value="InterPro"/>
</dbReference>
<accession>A0AAN8Q2K6</accession>
<gene>
    <name evidence="3" type="ORF">SNE40_009079</name>
</gene>
<dbReference type="SUPFAM" id="SSF52540">
    <property type="entry name" value="P-loop containing nucleoside triphosphate hydrolases"/>
    <property type="match status" value="1"/>
</dbReference>
<dbReference type="Pfam" id="PF00685">
    <property type="entry name" value="Sulfotransfer_1"/>
    <property type="match status" value="1"/>
</dbReference>
<sequence length="326" mass="37511">MGRRGTYRNIIILLILCLLLLWTGILKLNRRPKDEKLLVRVNNKSVCPLKLRFSNVSLTVTALASFPGSGNSWLRHRLQQATGIYTGSVDDEKFMIDNGYLGEGFTDGSVLVVKTHHRYDDQRQIGGHYKKAVLLLRDPYDAILSWFQLALTDNHTATVSPQKFCSAWPKNISNLIKIWVRFVESWLKFPGPLHLVFYDGLKTNPVETLRDLLLFLDQTTSTLKCGLINDEGVAHRKQRVSMDGLYSKNISSKLNSHIYDVYLAIKDLNVKNKAFVLNWVKYYKGYITPWYQSHCKVLNTTSNNLNGRRNSADDRITYMNDVVFRY</sequence>
<reference evidence="3 4" key="1">
    <citation type="submission" date="2024-01" db="EMBL/GenBank/DDBJ databases">
        <title>The genome of the rayed Mediterranean limpet Patella caerulea (Linnaeus, 1758).</title>
        <authorList>
            <person name="Anh-Thu Weber A."/>
            <person name="Halstead-Nussloch G."/>
        </authorList>
    </citation>
    <scope>NUCLEOTIDE SEQUENCE [LARGE SCALE GENOMIC DNA]</scope>
    <source>
        <strain evidence="3">AATW-2023a</strain>
        <tissue evidence="3">Whole specimen</tissue>
    </source>
</reference>